<feature type="compositionally biased region" description="Basic and acidic residues" evidence="1">
    <location>
        <begin position="117"/>
        <end position="129"/>
    </location>
</feature>
<proteinExistence type="predicted"/>
<organism evidence="2 3">
    <name type="scientific">Chondrus crispus</name>
    <name type="common">Carrageen Irish moss</name>
    <name type="synonym">Polymorpha crispa</name>
    <dbReference type="NCBI Taxonomy" id="2769"/>
    <lineage>
        <taxon>Eukaryota</taxon>
        <taxon>Rhodophyta</taxon>
        <taxon>Florideophyceae</taxon>
        <taxon>Rhodymeniophycidae</taxon>
        <taxon>Gigartinales</taxon>
        <taxon>Gigartinaceae</taxon>
        <taxon>Chondrus</taxon>
    </lineage>
</organism>
<dbReference type="AlphaFoldDB" id="R7QB97"/>
<feature type="compositionally biased region" description="Basic and acidic residues" evidence="1">
    <location>
        <begin position="146"/>
        <end position="155"/>
    </location>
</feature>
<reference evidence="3" key="1">
    <citation type="journal article" date="2013" name="Proc. Natl. Acad. Sci. U.S.A.">
        <title>Genome structure and metabolic features in the red seaweed Chondrus crispus shed light on evolution of the Archaeplastida.</title>
        <authorList>
            <person name="Collen J."/>
            <person name="Porcel B."/>
            <person name="Carre W."/>
            <person name="Ball S.G."/>
            <person name="Chaparro C."/>
            <person name="Tonon T."/>
            <person name="Barbeyron T."/>
            <person name="Michel G."/>
            <person name="Noel B."/>
            <person name="Valentin K."/>
            <person name="Elias M."/>
            <person name="Artiguenave F."/>
            <person name="Arun A."/>
            <person name="Aury J.M."/>
            <person name="Barbosa-Neto J.F."/>
            <person name="Bothwell J.H."/>
            <person name="Bouget F.Y."/>
            <person name="Brillet L."/>
            <person name="Cabello-Hurtado F."/>
            <person name="Capella-Gutierrez S."/>
            <person name="Charrier B."/>
            <person name="Cladiere L."/>
            <person name="Cock J.M."/>
            <person name="Coelho S.M."/>
            <person name="Colleoni C."/>
            <person name="Czjzek M."/>
            <person name="Da Silva C."/>
            <person name="Delage L."/>
            <person name="Denoeud F."/>
            <person name="Deschamps P."/>
            <person name="Dittami S.M."/>
            <person name="Gabaldon T."/>
            <person name="Gachon C.M."/>
            <person name="Groisillier A."/>
            <person name="Herve C."/>
            <person name="Jabbari K."/>
            <person name="Katinka M."/>
            <person name="Kloareg B."/>
            <person name="Kowalczyk N."/>
            <person name="Labadie K."/>
            <person name="Leblanc C."/>
            <person name="Lopez P.J."/>
            <person name="McLachlan D.H."/>
            <person name="Meslet-Cladiere L."/>
            <person name="Moustafa A."/>
            <person name="Nehr Z."/>
            <person name="Nyvall Collen P."/>
            <person name="Panaud O."/>
            <person name="Partensky F."/>
            <person name="Poulain J."/>
            <person name="Rensing S.A."/>
            <person name="Rousvoal S."/>
            <person name="Samson G."/>
            <person name="Symeonidi A."/>
            <person name="Weissenbach J."/>
            <person name="Zambounis A."/>
            <person name="Wincker P."/>
            <person name="Boyen C."/>
        </authorList>
    </citation>
    <scope>NUCLEOTIDE SEQUENCE [LARGE SCALE GENOMIC DNA]</scope>
    <source>
        <strain evidence="3">cv. Stackhouse</strain>
    </source>
</reference>
<evidence type="ECO:0000256" key="1">
    <source>
        <dbReference type="SAM" id="MobiDB-lite"/>
    </source>
</evidence>
<gene>
    <name evidence="2" type="ORF">CHC_T00003343001</name>
</gene>
<feature type="compositionally biased region" description="Basic residues" evidence="1">
    <location>
        <begin position="210"/>
        <end position="230"/>
    </location>
</feature>
<keyword evidence="3" id="KW-1185">Reference proteome</keyword>
<evidence type="ECO:0000313" key="2">
    <source>
        <dbReference type="EMBL" id="CDF35018.1"/>
    </source>
</evidence>
<sequence length="230" mass="25961">MLWTVEYTDTRGCPGLGGAELSKNDLQLRHSRKLRNRPCITAESTNHSAVRYESRRTPIARAPPVGAPAWHLPQLKPPREHTTRVPGHAKARHDDRRGDALDATAADPCTAQGVRGRRGDAALCSRRDPAAVPRQPRRRRGQGPRHAQDGRRGDRLSAQQYRPGPAQRARKLPGRRHAHRRVAHQVRESPPRGAHPFFTADLLQYIDKGKQKKNKQKQTKKKKKRLLPAQ</sequence>
<feature type="region of interest" description="Disordered" evidence="1">
    <location>
        <begin position="61"/>
        <end position="230"/>
    </location>
</feature>
<dbReference type="GeneID" id="17322558"/>
<protein>
    <submittedName>
        <fullName evidence="2">Uncharacterized protein</fullName>
    </submittedName>
</protein>
<dbReference type="Gramene" id="CDF35018">
    <property type="protein sequence ID" value="CDF35018"/>
    <property type="gene ID" value="CHC_T00003343001"/>
</dbReference>
<dbReference type="RefSeq" id="XP_005714837.1">
    <property type="nucleotide sequence ID" value="XM_005714780.1"/>
</dbReference>
<feature type="compositionally biased region" description="Basic residues" evidence="1">
    <location>
        <begin position="168"/>
        <end position="184"/>
    </location>
</feature>
<name>R7QB97_CHOCR</name>
<dbReference type="KEGG" id="ccp:CHC_T00003343001"/>
<evidence type="ECO:0000313" key="3">
    <source>
        <dbReference type="Proteomes" id="UP000012073"/>
    </source>
</evidence>
<accession>R7QB97</accession>
<dbReference type="Proteomes" id="UP000012073">
    <property type="component" value="Unassembled WGS sequence"/>
</dbReference>
<dbReference type="EMBL" id="HG001713">
    <property type="protein sequence ID" value="CDF35018.1"/>
    <property type="molecule type" value="Genomic_DNA"/>
</dbReference>